<dbReference type="PATRIC" id="fig|224013.5.peg.2791"/>
<reference evidence="3" key="1">
    <citation type="submission" date="2015-07" db="EMBL/GenBank/DDBJ databases">
        <title>Genome Of Nitrogen-Fixing Cyanobacterium Nostoc piscinale CENA21 From Solimoes/Amazon River Floodplain Sediments And Comparative Genomics To Uncover Biosynthetic Natural Products Potential.</title>
        <authorList>
            <person name="Leao T.F."/>
            <person name="Leao P.N."/>
            <person name="Guimaraes P.I."/>
            <person name="de Melo A.G.C."/>
            <person name="Ramos R.T.J."/>
            <person name="Silva A."/>
            <person name="Fiore M.F."/>
            <person name="Schneider M.P.C."/>
        </authorList>
    </citation>
    <scope>NUCLEOTIDE SEQUENCE [LARGE SCALE GENOMIC DNA]</scope>
    <source>
        <strain evidence="3">CENA21</strain>
    </source>
</reference>
<gene>
    <name evidence="2" type="ORF">ACX27_11530</name>
</gene>
<keyword evidence="3" id="KW-1185">Reference proteome</keyword>
<protein>
    <submittedName>
        <fullName evidence="2">Uncharacterized protein</fullName>
    </submittedName>
</protein>
<dbReference type="RefSeq" id="WP_062292285.1">
    <property type="nucleotide sequence ID" value="NZ_CP012036.1"/>
</dbReference>
<name>A0A0M4TUK6_9NOSO</name>
<organism evidence="2 3">
    <name type="scientific">Nostoc piscinale CENA21</name>
    <dbReference type="NCBI Taxonomy" id="224013"/>
    <lineage>
        <taxon>Bacteria</taxon>
        <taxon>Bacillati</taxon>
        <taxon>Cyanobacteriota</taxon>
        <taxon>Cyanophyceae</taxon>
        <taxon>Nostocales</taxon>
        <taxon>Nostocaceae</taxon>
        <taxon>Nostoc</taxon>
    </lineage>
</organism>
<evidence type="ECO:0000313" key="3">
    <source>
        <dbReference type="Proteomes" id="UP000062645"/>
    </source>
</evidence>
<proteinExistence type="predicted"/>
<feature type="transmembrane region" description="Helical" evidence="1">
    <location>
        <begin position="7"/>
        <end position="27"/>
    </location>
</feature>
<dbReference type="STRING" id="224013.ACX27_11530"/>
<sequence>MVKLVNPLYYPLAILVGGLTLFVGVRLGNLSSLVMLPVATGVAVAGASFFKSREAEVLELDNPALEREILTVKSSALALANQSNTMRVEVQKLLTDTFHVELLTTVLISCDRAAELPTKLDKLGVSLHHTNSLLSIAALQQQLTEVKTKLPASSGVSQRHLNQLAESLKRNIQLAQEGEDSRLARVINIATLIQDFAGVLQKLQTRLRTSDLTDSEQINGLQLIADELNSLAENLDLVVRQ</sequence>
<accession>A0A0M4TUK6</accession>
<keyword evidence="1" id="KW-0472">Membrane</keyword>
<dbReference type="AlphaFoldDB" id="A0A0M4TUK6"/>
<evidence type="ECO:0000313" key="2">
    <source>
        <dbReference type="EMBL" id="ALF53331.1"/>
    </source>
</evidence>
<reference evidence="2 3" key="2">
    <citation type="journal article" date="2016" name="Genome Announc.">
        <title>Draft Genome Sequence of the N2-Fixing Cyanobacterium Nostoc piscinale CENA21, Isolated from the Brazilian Amazon Floodplain.</title>
        <authorList>
            <person name="Leao T."/>
            <person name="Guimaraes P.I."/>
            <person name="de Melo A.G."/>
            <person name="Ramos R.T."/>
            <person name="Leao P.N."/>
            <person name="Silva A."/>
            <person name="Fiore M.F."/>
            <person name="Schneider M.P."/>
        </authorList>
    </citation>
    <scope>NUCLEOTIDE SEQUENCE [LARGE SCALE GENOMIC DNA]</scope>
    <source>
        <strain evidence="2 3">CENA21</strain>
    </source>
</reference>
<dbReference type="EMBL" id="CP012036">
    <property type="protein sequence ID" value="ALF53331.1"/>
    <property type="molecule type" value="Genomic_DNA"/>
</dbReference>
<keyword evidence="1" id="KW-1133">Transmembrane helix</keyword>
<dbReference type="Proteomes" id="UP000062645">
    <property type="component" value="Chromosome"/>
</dbReference>
<dbReference type="KEGG" id="npz:ACX27_11530"/>
<evidence type="ECO:0000256" key="1">
    <source>
        <dbReference type="SAM" id="Phobius"/>
    </source>
</evidence>
<keyword evidence="1" id="KW-0812">Transmembrane</keyword>
<dbReference type="OrthoDB" id="483551at2"/>